<name>A0ABR2WJ48_9FUNG</name>
<organism evidence="2 3">
    <name type="scientific">Basidiobolus ranarum</name>
    <dbReference type="NCBI Taxonomy" id="34480"/>
    <lineage>
        <taxon>Eukaryota</taxon>
        <taxon>Fungi</taxon>
        <taxon>Fungi incertae sedis</taxon>
        <taxon>Zoopagomycota</taxon>
        <taxon>Entomophthoromycotina</taxon>
        <taxon>Basidiobolomycetes</taxon>
        <taxon>Basidiobolales</taxon>
        <taxon>Basidiobolaceae</taxon>
        <taxon>Basidiobolus</taxon>
    </lineage>
</organism>
<comment type="caution">
    <text evidence="2">The sequence shown here is derived from an EMBL/GenBank/DDBJ whole genome shotgun (WGS) entry which is preliminary data.</text>
</comment>
<dbReference type="EMBL" id="JASJQH010001341">
    <property type="protein sequence ID" value="KAK9761545.1"/>
    <property type="molecule type" value="Genomic_DNA"/>
</dbReference>
<evidence type="ECO:0000313" key="3">
    <source>
        <dbReference type="Proteomes" id="UP001479436"/>
    </source>
</evidence>
<feature type="compositionally biased region" description="Low complexity" evidence="1">
    <location>
        <begin position="143"/>
        <end position="153"/>
    </location>
</feature>
<proteinExistence type="predicted"/>
<gene>
    <name evidence="2" type="ORF">K7432_013482</name>
</gene>
<reference evidence="2 3" key="1">
    <citation type="submission" date="2023-04" db="EMBL/GenBank/DDBJ databases">
        <title>Genome of Basidiobolus ranarum AG-B5.</title>
        <authorList>
            <person name="Stajich J.E."/>
            <person name="Carter-House D."/>
            <person name="Gryganskyi A."/>
        </authorList>
    </citation>
    <scope>NUCLEOTIDE SEQUENCE [LARGE SCALE GENOMIC DNA]</scope>
    <source>
        <strain evidence="2 3">AG-B5</strain>
    </source>
</reference>
<accession>A0ABR2WJ48</accession>
<evidence type="ECO:0000313" key="2">
    <source>
        <dbReference type="EMBL" id="KAK9761545.1"/>
    </source>
</evidence>
<dbReference type="Proteomes" id="UP001479436">
    <property type="component" value="Unassembled WGS sequence"/>
</dbReference>
<keyword evidence="3" id="KW-1185">Reference proteome</keyword>
<feature type="region of interest" description="Disordered" evidence="1">
    <location>
        <begin position="133"/>
        <end position="169"/>
    </location>
</feature>
<sequence>MSNKRSSDTLDVELCSLPATKRYISEFMSTRFAALSLRRDVLKEVVADRSKFDALSSNKTAQIIEESQQDVTGLDIESLQKVTFKNLSFGLQSAFPEVLNIAPSTFLSSTKLKGLTRVHSLLLYRPPHWLPPIQEYEDEENDPPSVSSSASSSDEAEKVNLISSEMMEI</sequence>
<protein>
    <submittedName>
        <fullName evidence="2">Uncharacterized protein</fullName>
    </submittedName>
</protein>
<evidence type="ECO:0000256" key="1">
    <source>
        <dbReference type="SAM" id="MobiDB-lite"/>
    </source>
</evidence>